<feature type="domain" description="FUZ/MON1/HPS1 third Longin" evidence="8">
    <location>
        <begin position="468"/>
        <end position="601"/>
    </location>
</feature>
<keyword evidence="4" id="KW-0926">Vacuole</keyword>
<feature type="domain" description="FUZ/MON1/HPS1 second Longin" evidence="7">
    <location>
        <begin position="322"/>
        <end position="438"/>
    </location>
</feature>
<dbReference type="GO" id="GO:0032511">
    <property type="term" value="P:late endosome to vacuole transport via multivesicular body sorting pathway"/>
    <property type="evidence" value="ECO:0007669"/>
    <property type="project" value="EnsemblFungi"/>
</dbReference>
<organism evidence="9 10">
    <name type="scientific">Eremothecium cymbalariae (strain CBS 270.75 / DBVPG 7215 / KCTC 17166 / NRRL Y-17582)</name>
    <name type="common">Yeast</name>
    <dbReference type="NCBI Taxonomy" id="931890"/>
    <lineage>
        <taxon>Eukaryota</taxon>
        <taxon>Fungi</taxon>
        <taxon>Dikarya</taxon>
        <taxon>Ascomycota</taxon>
        <taxon>Saccharomycotina</taxon>
        <taxon>Saccharomycetes</taxon>
        <taxon>Saccharomycetales</taxon>
        <taxon>Saccharomycetaceae</taxon>
        <taxon>Eremothecium</taxon>
    </lineage>
</organism>
<evidence type="ECO:0000256" key="1">
    <source>
        <dbReference type="ARBA" id="ARBA00004380"/>
    </source>
</evidence>
<dbReference type="GO" id="GO:0032258">
    <property type="term" value="P:cytoplasm to vacuole targeting by the Cvt pathway"/>
    <property type="evidence" value="ECO:0007669"/>
    <property type="project" value="EnsemblFungi"/>
</dbReference>
<evidence type="ECO:0000313" key="10">
    <source>
        <dbReference type="Proteomes" id="UP000006790"/>
    </source>
</evidence>
<dbReference type="PANTHER" id="PTHR13027">
    <property type="entry name" value="SAND PROTEIN-RELATED"/>
    <property type="match status" value="1"/>
</dbReference>
<name>G8JR01_ERECY</name>
<dbReference type="GO" id="GO:0001786">
    <property type="term" value="F:phosphatidylserine binding"/>
    <property type="evidence" value="ECO:0007669"/>
    <property type="project" value="EnsemblFungi"/>
</dbReference>
<dbReference type="GO" id="GO:0044395">
    <property type="term" value="P:protein targeting to vacuolar membrane"/>
    <property type="evidence" value="ECO:0007669"/>
    <property type="project" value="EnsemblFungi"/>
</dbReference>
<dbReference type="InterPro" id="IPR043972">
    <property type="entry name" value="FUZ/MON1/HPS1_longin_1"/>
</dbReference>
<dbReference type="KEGG" id="erc:Ecym_3058"/>
<dbReference type="GeneID" id="11470885"/>
<dbReference type="GO" id="GO:0048278">
    <property type="term" value="P:vesicle docking"/>
    <property type="evidence" value="ECO:0007669"/>
    <property type="project" value="EnsemblFungi"/>
</dbReference>
<dbReference type="Pfam" id="PF19038">
    <property type="entry name" value="Fuz_longin_3"/>
    <property type="match status" value="1"/>
</dbReference>
<evidence type="ECO:0000313" key="9">
    <source>
        <dbReference type="EMBL" id="AET38570.1"/>
    </source>
</evidence>
<dbReference type="eggNOG" id="KOG0997">
    <property type="taxonomic scope" value="Eukaryota"/>
</dbReference>
<evidence type="ECO:0000256" key="4">
    <source>
        <dbReference type="RuleBase" id="RU367048"/>
    </source>
</evidence>
<evidence type="ECO:0000259" key="6">
    <source>
        <dbReference type="Pfam" id="PF19036"/>
    </source>
</evidence>
<dbReference type="RefSeq" id="XP_003645387.1">
    <property type="nucleotide sequence ID" value="XM_003645339.1"/>
</dbReference>
<comment type="similarity">
    <text evidence="2 4">Belongs to the MON1/SAND family.</text>
</comment>
<dbReference type="InterPro" id="IPR004353">
    <property type="entry name" value="Mon1"/>
</dbReference>
<dbReference type="GO" id="GO:0000329">
    <property type="term" value="C:fungal-type vacuole membrane"/>
    <property type="evidence" value="ECO:0007669"/>
    <property type="project" value="EnsemblFungi"/>
</dbReference>
<accession>G8JR01</accession>
<dbReference type="OrthoDB" id="272411at2759"/>
<keyword evidence="10" id="KW-1185">Reference proteome</keyword>
<dbReference type="InterPro" id="IPR043971">
    <property type="entry name" value="FUZ/MON1/HPS1_longin_2"/>
</dbReference>
<reference evidence="10" key="1">
    <citation type="journal article" date="2012" name="G3 (Bethesda)">
        <title>Pichia sorbitophila, an interspecies yeast hybrid reveals early steps of genome resolution following polyploidization.</title>
        <authorList>
            <person name="Leh Louis V."/>
            <person name="Despons L."/>
            <person name="Friedrich A."/>
            <person name="Martin T."/>
            <person name="Durrens P."/>
            <person name="Casaregola S."/>
            <person name="Neuveglise C."/>
            <person name="Fairhead C."/>
            <person name="Marck C."/>
            <person name="Cruz J.A."/>
            <person name="Straub M.L."/>
            <person name="Kugler V."/>
            <person name="Sacerdot C."/>
            <person name="Uzunov Z."/>
            <person name="Thierry A."/>
            <person name="Weiss S."/>
            <person name="Bleykasten C."/>
            <person name="De Montigny J."/>
            <person name="Jacques N."/>
            <person name="Jung P."/>
            <person name="Lemaire M."/>
            <person name="Mallet S."/>
            <person name="Morel G."/>
            <person name="Richard G.F."/>
            <person name="Sarkar A."/>
            <person name="Savel G."/>
            <person name="Schacherer J."/>
            <person name="Seret M.L."/>
            <person name="Talla E."/>
            <person name="Samson G."/>
            <person name="Jubin C."/>
            <person name="Poulain J."/>
            <person name="Vacherie B."/>
            <person name="Barbe V."/>
            <person name="Pelletier E."/>
            <person name="Sherman D.J."/>
            <person name="Westhof E."/>
            <person name="Weissenbach J."/>
            <person name="Baret P.V."/>
            <person name="Wincker P."/>
            <person name="Gaillardin C."/>
            <person name="Dujon B."/>
            <person name="Souciet J.L."/>
        </authorList>
    </citation>
    <scope>NUCLEOTIDE SEQUENCE [LARGE SCALE GENOMIC DNA]</scope>
    <source>
        <strain evidence="10">CBS 270.75 / DBVPG 7215 / KCTC 17166 / NRRL Y-17582</strain>
    </source>
</reference>
<protein>
    <recommendedName>
        <fullName evidence="3 4">Vacuolar fusion protein MON1</fullName>
    </recommendedName>
</protein>
<evidence type="ECO:0000259" key="7">
    <source>
        <dbReference type="Pfam" id="PF19037"/>
    </source>
</evidence>
<dbReference type="OMA" id="QQPFNAK"/>
<dbReference type="InParanoid" id="G8JR01"/>
<dbReference type="Pfam" id="PF19037">
    <property type="entry name" value="Fuz_longin_2"/>
    <property type="match status" value="1"/>
</dbReference>
<keyword evidence="4" id="KW-0653">Protein transport</keyword>
<evidence type="ECO:0000259" key="8">
    <source>
        <dbReference type="Pfam" id="PF19038"/>
    </source>
</evidence>
<dbReference type="GO" id="GO:0010314">
    <property type="term" value="F:phosphatidylinositol-5-phosphate binding"/>
    <property type="evidence" value="ECO:0007669"/>
    <property type="project" value="EnsemblFungi"/>
</dbReference>
<dbReference type="HOGENOM" id="CLU_014574_0_0_1"/>
<keyword evidence="4" id="KW-0472">Membrane</keyword>
<proteinExistence type="inferred from homology"/>
<dbReference type="GO" id="GO:0032266">
    <property type="term" value="F:phosphatidylinositol-3-phosphate binding"/>
    <property type="evidence" value="ECO:0007669"/>
    <property type="project" value="EnsemblFungi"/>
</dbReference>
<dbReference type="GO" id="GO:0005085">
    <property type="term" value="F:guanyl-nucleotide exchange factor activity"/>
    <property type="evidence" value="ECO:0007669"/>
    <property type="project" value="EnsemblFungi"/>
</dbReference>
<dbReference type="STRING" id="931890.G8JR01"/>
<dbReference type="PRINTS" id="PR01546">
    <property type="entry name" value="YEAST73DUF"/>
</dbReference>
<gene>
    <name evidence="9" type="ordered locus">Ecym_3058</name>
</gene>
<dbReference type="Pfam" id="PF19036">
    <property type="entry name" value="Fuz_longin_1"/>
    <property type="match status" value="1"/>
</dbReference>
<dbReference type="Proteomes" id="UP000006790">
    <property type="component" value="Chromosome 3"/>
</dbReference>
<sequence length="614" mass="70002">MHRAGSKEEGRGDDHRELASQQQRGGRRLRSVASLTSLKSLSPPQTMNWPISKATISVDLTNHFTSTLVRSSLADQESLYERLSPSPQNVEPNVEGLSSEAMTYDLLSIQDELTHSLHSVAYVPLRELPNPFRRTVENCKELPQGKQFLILTSAGKPIYSMNGQDEYVMGLMGIVHTIINYFQLSGQKECLKTITTFDTNGVLQKFTFLNKRHVVLLAMTNYNETDLKLQQQLDLLYSYLISTLSLRQLNRLFNKRENFDLRSHLTGSDFHNLDQLCQSICLGKHPGWMLGALECVTLKKSIRQRIHTIMLQSIRDLPVGALLYGIIMAPDHRLVSVMRPKGHTLHTTDLQLLFSMVENQLQFLDSNQEVWVPVCFPKFNGNGFLYCYFKFLPPGFIGTANNYGNATTLEGNERVKPTLILISPQKNSFYELQQAANTMTDNLTISGILPHITNPSRFTINDIPAPLVHHFIYKSKKYVQYVMPETSSVTDWSTLMKYYSHLKSAVFDNNGTPLNKTVLSFVRWSALSDEDRPPKSRNNELLLQEDLNADSREFFIEEGMDMFGMAWFTPSFELYLVCNNGAVDRNMILKSARNISRWCKLNEHRLFVSDSAVF</sequence>
<feature type="compositionally biased region" description="Basic and acidic residues" evidence="5">
    <location>
        <begin position="1"/>
        <end position="18"/>
    </location>
</feature>
<feature type="region of interest" description="Disordered" evidence="5">
    <location>
        <begin position="1"/>
        <end position="37"/>
    </location>
</feature>
<keyword evidence="4" id="KW-0072">Autophagy</keyword>
<dbReference type="EMBL" id="CP002499">
    <property type="protein sequence ID" value="AET38570.1"/>
    <property type="molecule type" value="Genomic_DNA"/>
</dbReference>
<dbReference type="GO" id="GO:1990624">
    <property type="term" value="F:guanyl nucleotide exchange factor inhibitor activity"/>
    <property type="evidence" value="ECO:0007669"/>
    <property type="project" value="EnsemblFungi"/>
</dbReference>
<dbReference type="PANTHER" id="PTHR13027:SF7">
    <property type="entry name" value="VACUOLAR FUSION PROTEIN MON1 HOMOLOG"/>
    <property type="match status" value="1"/>
</dbReference>
<dbReference type="InterPro" id="IPR043970">
    <property type="entry name" value="FUZ/MON1/HPS1_longin_3"/>
</dbReference>
<dbReference type="GO" id="GO:0016236">
    <property type="term" value="P:macroautophagy"/>
    <property type="evidence" value="ECO:0007669"/>
    <property type="project" value="EnsemblFungi"/>
</dbReference>
<evidence type="ECO:0000256" key="2">
    <source>
        <dbReference type="ARBA" id="ARBA00008968"/>
    </source>
</evidence>
<comment type="function">
    <text evidence="4">Required for multiple vacuole delivery pathways including the cytoplasm to vacuole transport (Cvt), autophagy, pexophagy and endocytosis.</text>
</comment>
<dbReference type="GO" id="GO:0032585">
    <property type="term" value="C:multivesicular body membrane"/>
    <property type="evidence" value="ECO:0007669"/>
    <property type="project" value="UniProtKB-SubCell"/>
</dbReference>
<dbReference type="GO" id="GO:0005829">
    <property type="term" value="C:cytosol"/>
    <property type="evidence" value="ECO:0007669"/>
    <property type="project" value="EnsemblFungi"/>
</dbReference>
<feature type="domain" description="FUZ/MON1/HPS1 first Longin" evidence="6">
    <location>
        <begin position="146"/>
        <end position="276"/>
    </location>
</feature>
<comment type="subcellular location">
    <subcellularLocation>
        <location evidence="4">Endosome</location>
        <location evidence="4">Multivesicular body membrane</location>
        <topology evidence="4">Peripheral membrane protein</topology>
    </subcellularLocation>
    <subcellularLocation>
        <location evidence="1 4">Prevacuolar compartment membrane</location>
        <topology evidence="1 4">Peripheral membrane protein</topology>
    </subcellularLocation>
    <subcellularLocation>
        <location evidence="4">Vacuole membrane</location>
        <topology evidence="4">Peripheral membrane protein</topology>
    </subcellularLocation>
</comment>
<keyword evidence="4" id="KW-0967">Endosome</keyword>
<evidence type="ECO:0000256" key="5">
    <source>
        <dbReference type="SAM" id="MobiDB-lite"/>
    </source>
</evidence>
<keyword evidence="4" id="KW-0813">Transport</keyword>
<dbReference type="FunCoup" id="G8JR01">
    <property type="interactions" value="530"/>
</dbReference>
<dbReference type="GO" id="GO:0035658">
    <property type="term" value="C:Mon1-Ccz1 complex"/>
    <property type="evidence" value="ECO:0007669"/>
    <property type="project" value="EnsemblFungi"/>
</dbReference>
<dbReference type="AlphaFoldDB" id="G8JR01"/>
<evidence type="ECO:0000256" key="3">
    <source>
        <dbReference type="ARBA" id="ARBA00018132"/>
    </source>
</evidence>